<feature type="region of interest" description="Disordered" evidence="1">
    <location>
        <begin position="226"/>
        <end position="251"/>
    </location>
</feature>
<name>A0A2P6P0J1_9EUKA</name>
<dbReference type="EMBL" id="MDYQ01000001">
    <property type="protein sequence ID" value="PRP89723.1"/>
    <property type="molecule type" value="Genomic_DNA"/>
</dbReference>
<evidence type="ECO:0000256" key="3">
    <source>
        <dbReference type="SAM" id="SignalP"/>
    </source>
</evidence>
<feature type="signal peptide" evidence="3">
    <location>
        <begin position="1"/>
        <end position="23"/>
    </location>
</feature>
<reference evidence="4 5" key="1">
    <citation type="journal article" date="2018" name="Genome Biol. Evol.">
        <title>Multiple Roots of Fruiting Body Formation in Amoebozoa.</title>
        <authorList>
            <person name="Hillmann F."/>
            <person name="Forbes G."/>
            <person name="Novohradska S."/>
            <person name="Ferling I."/>
            <person name="Riege K."/>
            <person name="Groth M."/>
            <person name="Westermann M."/>
            <person name="Marz M."/>
            <person name="Spaller T."/>
            <person name="Winckler T."/>
            <person name="Schaap P."/>
            <person name="Glockner G."/>
        </authorList>
    </citation>
    <scope>NUCLEOTIDE SEQUENCE [LARGE SCALE GENOMIC DNA]</scope>
    <source>
        <strain evidence="4 5">Jena</strain>
    </source>
</reference>
<sequence length="251" mass="28695">MRSLGTFSPPLILLILSISLVSSDILGWEHITKEDYVLNPSQFLVIDMSNSHGLLRMTINLDDNDWAPLNILIMDSTEFDTWKEYGQMSDNCLLSSPPPTTAFDRTYECPTGTAIFRCDLSYFQSRHCGPTIEWKGGLSVSHDFTWDDKPADWKLVIYSPDRKKVRFSSYSFDIDPDRRYRWMFGAGALLFSCNTMSAFLLIVATVFGGLYIWRSHKRRLRIHQLGNSGSRGRKRSKQSLNIDSDTTPLLS</sequence>
<keyword evidence="2" id="KW-0472">Membrane</keyword>
<keyword evidence="5" id="KW-1185">Reference proteome</keyword>
<accession>A0A2P6P0J1</accession>
<feature type="transmembrane region" description="Helical" evidence="2">
    <location>
        <begin position="182"/>
        <end position="213"/>
    </location>
</feature>
<proteinExistence type="predicted"/>
<evidence type="ECO:0000313" key="4">
    <source>
        <dbReference type="EMBL" id="PRP89723.1"/>
    </source>
</evidence>
<keyword evidence="2" id="KW-1133">Transmembrane helix</keyword>
<evidence type="ECO:0000313" key="5">
    <source>
        <dbReference type="Proteomes" id="UP000241769"/>
    </source>
</evidence>
<dbReference type="AlphaFoldDB" id="A0A2P6P0J1"/>
<gene>
    <name evidence="4" type="ORF">PROFUN_00065</name>
</gene>
<feature type="chain" id="PRO_5015103875" evidence="3">
    <location>
        <begin position="24"/>
        <end position="251"/>
    </location>
</feature>
<comment type="caution">
    <text evidence="4">The sequence shown here is derived from an EMBL/GenBank/DDBJ whole genome shotgun (WGS) entry which is preliminary data.</text>
</comment>
<evidence type="ECO:0000256" key="1">
    <source>
        <dbReference type="SAM" id="MobiDB-lite"/>
    </source>
</evidence>
<protein>
    <submittedName>
        <fullName evidence="4">Uncharacterized protein</fullName>
    </submittedName>
</protein>
<keyword evidence="2" id="KW-0812">Transmembrane</keyword>
<dbReference type="InParanoid" id="A0A2P6P0J1"/>
<keyword evidence="3" id="KW-0732">Signal</keyword>
<organism evidence="4 5">
    <name type="scientific">Planoprotostelium fungivorum</name>
    <dbReference type="NCBI Taxonomy" id="1890364"/>
    <lineage>
        <taxon>Eukaryota</taxon>
        <taxon>Amoebozoa</taxon>
        <taxon>Evosea</taxon>
        <taxon>Variosea</taxon>
        <taxon>Cavosteliida</taxon>
        <taxon>Cavosteliaceae</taxon>
        <taxon>Planoprotostelium</taxon>
    </lineage>
</organism>
<feature type="compositionally biased region" description="Polar residues" evidence="1">
    <location>
        <begin position="238"/>
        <end position="251"/>
    </location>
</feature>
<evidence type="ECO:0000256" key="2">
    <source>
        <dbReference type="SAM" id="Phobius"/>
    </source>
</evidence>
<dbReference type="Proteomes" id="UP000241769">
    <property type="component" value="Unassembled WGS sequence"/>
</dbReference>